<sequence>MGDAAVRLVGSLALLHASSVTASSAVFRVSHSTFAVHWAAPNLLDVVRRVEALRMAVQATATGISVTLTTTVLLPGEPHDVLLRRLYALQQAEHSSLTEGIFLDPSTQ</sequence>
<name>A0ABW1ZLU0_9DEIO</name>
<dbReference type="RefSeq" id="WP_380057605.1">
    <property type="nucleotide sequence ID" value="NZ_JBHSWB010000001.1"/>
</dbReference>
<accession>A0ABW1ZLU0</accession>
<dbReference type="Proteomes" id="UP001596317">
    <property type="component" value="Unassembled WGS sequence"/>
</dbReference>
<evidence type="ECO:0000313" key="3">
    <source>
        <dbReference type="Proteomes" id="UP001596317"/>
    </source>
</evidence>
<keyword evidence="3" id="KW-1185">Reference proteome</keyword>
<evidence type="ECO:0008006" key="4">
    <source>
        <dbReference type="Google" id="ProtNLM"/>
    </source>
</evidence>
<reference evidence="3" key="1">
    <citation type="journal article" date="2019" name="Int. J. Syst. Evol. Microbiol.">
        <title>The Global Catalogue of Microorganisms (GCM) 10K type strain sequencing project: providing services to taxonomists for standard genome sequencing and annotation.</title>
        <authorList>
            <consortium name="The Broad Institute Genomics Platform"/>
            <consortium name="The Broad Institute Genome Sequencing Center for Infectious Disease"/>
            <person name="Wu L."/>
            <person name="Ma J."/>
        </authorList>
    </citation>
    <scope>NUCLEOTIDE SEQUENCE [LARGE SCALE GENOMIC DNA]</scope>
    <source>
        <strain evidence="3">CCUG 63830</strain>
    </source>
</reference>
<feature type="chain" id="PRO_5047265328" description="Secreted protein" evidence="1">
    <location>
        <begin position="23"/>
        <end position="108"/>
    </location>
</feature>
<dbReference type="EMBL" id="JBHSWB010000001">
    <property type="protein sequence ID" value="MFC6661884.1"/>
    <property type="molecule type" value="Genomic_DNA"/>
</dbReference>
<comment type="caution">
    <text evidence="2">The sequence shown here is derived from an EMBL/GenBank/DDBJ whole genome shotgun (WGS) entry which is preliminary data.</text>
</comment>
<feature type="signal peptide" evidence="1">
    <location>
        <begin position="1"/>
        <end position="22"/>
    </location>
</feature>
<protein>
    <recommendedName>
        <fullName evidence="4">Secreted protein</fullName>
    </recommendedName>
</protein>
<gene>
    <name evidence="2" type="ORF">ACFP90_17275</name>
</gene>
<organism evidence="2 3">
    <name type="scientific">Deinococcus multiflagellatus</name>
    <dbReference type="NCBI Taxonomy" id="1656887"/>
    <lineage>
        <taxon>Bacteria</taxon>
        <taxon>Thermotogati</taxon>
        <taxon>Deinococcota</taxon>
        <taxon>Deinococci</taxon>
        <taxon>Deinococcales</taxon>
        <taxon>Deinococcaceae</taxon>
        <taxon>Deinococcus</taxon>
    </lineage>
</organism>
<proteinExistence type="predicted"/>
<keyword evidence="1" id="KW-0732">Signal</keyword>
<evidence type="ECO:0000256" key="1">
    <source>
        <dbReference type="SAM" id="SignalP"/>
    </source>
</evidence>
<evidence type="ECO:0000313" key="2">
    <source>
        <dbReference type="EMBL" id="MFC6661884.1"/>
    </source>
</evidence>